<dbReference type="Proteomes" id="UP000590740">
    <property type="component" value="Unassembled WGS sequence"/>
</dbReference>
<evidence type="ECO:0000256" key="1">
    <source>
        <dbReference type="SAM" id="Phobius"/>
    </source>
</evidence>
<dbReference type="RefSeq" id="WP_184341023.1">
    <property type="nucleotide sequence ID" value="NZ_JACHIG010000007.1"/>
</dbReference>
<dbReference type="AlphaFoldDB" id="A0A7W8DLA5"/>
<keyword evidence="1" id="KW-1133">Transmembrane helix</keyword>
<accession>A0A7W8DLA5</accession>
<evidence type="ECO:0000313" key="2">
    <source>
        <dbReference type="EMBL" id="MBB5033830.1"/>
    </source>
</evidence>
<feature type="transmembrane region" description="Helical" evidence="1">
    <location>
        <begin position="58"/>
        <end position="80"/>
    </location>
</feature>
<keyword evidence="1" id="KW-0472">Membrane</keyword>
<evidence type="ECO:0000313" key="3">
    <source>
        <dbReference type="Proteomes" id="UP000590740"/>
    </source>
</evidence>
<reference evidence="2 3" key="1">
    <citation type="submission" date="2020-08" db="EMBL/GenBank/DDBJ databases">
        <title>Genomic Encyclopedia of Type Strains, Phase IV (KMG-IV): sequencing the most valuable type-strain genomes for metagenomic binning, comparative biology and taxonomic classification.</title>
        <authorList>
            <person name="Goeker M."/>
        </authorList>
    </citation>
    <scope>NUCLEOTIDE SEQUENCE [LARGE SCALE GENOMIC DNA]</scope>
    <source>
        <strain evidence="2 3">DSM 12252</strain>
    </source>
</reference>
<feature type="transmembrane region" description="Helical" evidence="1">
    <location>
        <begin position="31"/>
        <end position="52"/>
    </location>
</feature>
<keyword evidence="1" id="KW-0812">Transmembrane</keyword>
<name>A0A7W8DLA5_9BACT</name>
<proteinExistence type="predicted"/>
<gene>
    <name evidence="2" type="ORF">HNQ65_003420</name>
</gene>
<comment type="caution">
    <text evidence="2">The sequence shown here is derived from an EMBL/GenBank/DDBJ whole genome shotgun (WGS) entry which is preliminary data.</text>
</comment>
<sequence length="91" mass="10218">MNPDLLTPIGTIGWFAMLVIGPIRRESLSEILVPILFGMAIIDAWAVAPAAIRKDPSWKTVSAVWMGALSPYGVLVYWMIKHVLKSRRERQ</sequence>
<protein>
    <submittedName>
        <fullName evidence="2">Uncharacterized protein</fullName>
    </submittedName>
</protein>
<dbReference type="EMBL" id="JACHIG010000007">
    <property type="protein sequence ID" value="MBB5033830.1"/>
    <property type="molecule type" value="Genomic_DNA"/>
</dbReference>
<feature type="transmembrane region" description="Helical" evidence="1">
    <location>
        <begin position="6"/>
        <end position="24"/>
    </location>
</feature>
<keyword evidence="3" id="KW-1185">Reference proteome</keyword>
<organism evidence="2 3">
    <name type="scientific">Prosthecobacter vanneervenii</name>
    <dbReference type="NCBI Taxonomy" id="48466"/>
    <lineage>
        <taxon>Bacteria</taxon>
        <taxon>Pseudomonadati</taxon>
        <taxon>Verrucomicrobiota</taxon>
        <taxon>Verrucomicrobiia</taxon>
        <taxon>Verrucomicrobiales</taxon>
        <taxon>Verrucomicrobiaceae</taxon>
        <taxon>Prosthecobacter</taxon>
    </lineage>
</organism>